<feature type="transmembrane region" description="Helical" evidence="1">
    <location>
        <begin position="83"/>
        <end position="104"/>
    </location>
</feature>
<keyword evidence="3" id="KW-1185">Reference proteome</keyword>
<reference evidence="2 3" key="1">
    <citation type="journal article" date="2023" name="IScience">
        <title>Expanded male sex-determining region conserved during the evolution of homothallism in the green alga Volvox.</title>
        <authorList>
            <person name="Yamamoto K."/>
            <person name="Matsuzaki R."/>
            <person name="Mahakham W."/>
            <person name="Heman W."/>
            <person name="Sekimoto H."/>
            <person name="Kawachi M."/>
            <person name="Minakuchi Y."/>
            <person name="Toyoda A."/>
            <person name="Nozaki H."/>
        </authorList>
    </citation>
    <scope>NUCLEOTIDE SEQUENCE [LARGE SCALE GENOMIC DNA]</scope>
    <source>
        <strain evidence="2 3">NIES-4468</strain>
    </source>
</reference>
<accession>A0ABQ5SL04</accession>
<evidence type="ECO:0000256" key="1">
    <source>
        <dbReference type="SAM" id="Phobius"/>
    </source>
</evidence>
<comment type="caution">
    <text evidence="2">The sequence shown here is derived from an EMBL/GenBank/DDBJ whole genome shotgun (WGS) entry which is preliminary data.</text>
</comment>
<keyword evidence="1" id="KW-0812">Transmembrane</keyword>
<evidence type="ECO:0000313" key="3">
    <source>
        <dbReference type="Proteomes" id="UP001165090"/>
    </source>
</evidence>
<proteinExistence type="predicted"/>
<gene>
    <name evidence="2" type="ORF">VaNZ11_015250</name>
</gene>
<protein>
    <submittedName>
        <fullName evidence="2">Uncharacterized protein</fullName>
    </submittedName>
</protein>
<keyword evidence="1" id="KW-0472">Membrane</keyword>
<evidence type="ECO:0000313" key="2">
    <source>
        <dbReference type="EMBL" id="GLI70301.1"/>
    </source>
</evidence>
<dbReference type="EMBL" id="BSDZ01000094">
    <property type="protein sequence ID" value="GLI70301.1"/>
    <property type="molecule type" value="Genomic_DNA"/>
</dbReference>
<sequence>MPTQAAAQPGGGGSLARTCGPSAVAPSTAPPAALHLQGLVPHRNLGLVAVSRRWAVRGRSGLLVGGVVVGRCRIHLASGKTGVIAAAAAFTCAIAALLNFALGVGVVRTTAFACAITAIIDRTLVVGGVSSSLSRFQ</sequence>
<organism evidence="2 3">
    <name type="scientific">Volvox africanus</name>
    <dbReference type="NCBI Taxonomy" id="51714"/>
    <lineage>
        <taxon>Eukaryota</taxon>
        <taxon>Viridiplantae</taxon>
        <taxon>Chlorophyta</taxon>
        <taxon>core chlorophytes</taxon>
        <taxon>Chlorophyceae</taxon>
        <taxon>CS clade</taxon>
        <taxon>Chlamydomonadales</taxon>
        <taxon>Volvocaceae</taxon>
        <taxon>Volvox</taxon>
    </lineage>
</organism>
<keyword evidence="1" id="KW-1133">Transmembrane helix</keyword>
<dbReference type="Proteomes" id="UP001165090">
    <property type="component" value="Unassembled WGS sequence"/>
</dbReference>
<name>A0ABQ5SL04_9CHLO</name>